<keyword evidence="1" id="KW-0732">Signal</keyword>
<dbReference type="Proteomes" id="UP001055580">
    <property type="component" value="Chromosome"/>
</dbReference>
<feature type="chain" id="PRO_5047075942" evidence="1">
    <location>
        <begin position="32"/>
        <end position="166"/>
    </location>
</feature>
<proteinExistence type="predicted"/>
<feature type="signal peptide" evidence="1">
    <location>
        <begin position="1"/>
        <end position="31"/>
    </location>
</feature>
<dbReference type="Pfam" id="PF07274">
    <property type="entry name" value="DUF1440"/>
    <property type="match status" value="1"/>
</dbReference>
<protein>
    <submittedName>
        <fullName evidence="2">DUF1440 domain-containing protein</fullName>
    </submittedName>
</protein>
<evidence type="ECO:0000313" key="2">
    <source>
        <dbReference type="EMBL" id="URW75921.1"/>
    </source>
</evidence>
<dbReference type="InterPro" id="IPR009898">
    <property type="entry name" value="DUF1440"/>
</dbReference>
<reference evidence="2" key="1">
    <citation type="submission" date="2022-05" db="EMBL/GenBank/DDBJ databases">
        <title>Sphingomonas sp. strain RMG20 Genome sequencing and assembly.</title>
        <authorList>
            <person name="Kim I."/>
        </authorList>
    </citation>
    <scope>NUCLEOTIDE SEQUENCE</scope>
    <source>
        <strain evidence="2">RMG20</strain>
    </source>
</reference>
<evidence type="ECO:0000256" key="1">
    <source>
        <dbReference type="SAM" id="SignalP"/>
    </source>
</evidence>
<gene>
    <name evidence="2" type="ORF">M9980_01435</name>
</gene>
<keyword evidence="3" id="KW-1185">Reference proteome</keyword>
<name>A0ABY4TZE6_9SPHN</name>
<accession>A0ABY4TZE6</accession>
<dbReference type="RefSeq" id="WP_250752603.1">
    <property type="nucleotide sequence ID" value="NZ_CP098401.1"/>
</dbReference>
<sequence>MANKTRSSAPRPLVGLAAGVAAGLAASAVMALFQAKTAKAFDAEGDPADSATAKAANAAKLLATGEPMRRIDRPAGGQVVHYVFGAALGGAYGLAAEYRPGIATGFGSAYGLLTSAVFDEAAVPALGFGDAPTETPLGVHLYGVSSHLVYGLALEGVRALLGGRRA</sequence>
<evidence type="ECO:0000313" key="3">
    <source>
        <dbReference type="Proteomes" id="UP001055580"/>
    </source>
</evidence>
<dbReference type="EMBL" id="CP098401">
    <property type="protein sequence ID" value="URW75921.1"/>
    <property type="molecule type" value="Genomic_DNA"/>
</dbReference>
<organism evidence="2 3">
    <name type="scientific">Sphingomonas donggukensis</name>
    <dbReference type="NCBI Taxonomy" id="2949093"/>
    <lineage>
        <taxon>Bacteria</taxon>
        <taxon>Pseudomonadati</taxon>
        <taxon>Pseudomonadota</taxon>
        <taxon>Alphaproteobacteria</taxon>
        <taxon>Sphingomonadales</taxon>
        <taxon>Sphingomonadaceae</taxon>
        <taxon>Sphingomonas</taxon>
    </lineage>
</organism>